<proteinExistence type="predicted"/>
<name>A0ABT9UR43_9FIRM</name>
<protein>
    <submittedName>
        <fullName evidence="2">PTS system galactitol-specific IIA component</fullName>
    </submittedName>
</protein>
<dbReference type="CDD" id="cd00211">
    <property type="entry name" value="PTS_IIA_fru"/>
    <property type="match status" value="1"/>
</dbReference>
<dbReference type="RefSeq" id="WP_307483267.1">
    <property type="nucleotide sequence ID" value="NZ_JAUSUF010000001.1"/>
</dbReference>
<evidence type="ECO:0000259" key="1">
    <source>
        <dbReference type="PROSITE" id="PS51094"/>
    </source>
</evidence>
<dbReference type="Pfam" id="PF00359">
    <property type="entry name" value="PTS_EIIA_2"/>
    <property type="match status" value="1"/>
</dbReference>
<gene>
    <name evidence="2" type="ORF">J2S18_000704</name>
</gene>
<dbReference type="InterPro" id="IPR016152">
    <property type="entry name" value="PTrfase/Anion_transptr"/>
</dbReference>
<dbReference type="EMBL" id="JAUSUF010000001">
    <property type="protein sequence ID" value="MDQ0148787.1"/>
    <property type="molecule type" value="Genomic_DNA"/>
</dbReference>
<dbReference type="PANTHER" id="PTHR47738:SF3">
    <property type="entry name" value="PHOSPHOTRANSFERASE SYSTEM MANNITOL_FRUCTOSE-SPECIFIC IIA DOMAIN CONTAINING PROTEIN"/>
    <property type="match status" value="1"/>
</dbReference>
<dbReference type="PANTHER" id="PTHR47738">
    <property type="entry name" value="PTS SYSTEM FRUCTOSE-LIKE EIIA COMPONENT-RELATED"/>
    <property type="match status" value="1"/>
</dbReference>
<dbReference type="Proteomes" id="UP001228504">
    <property type="component" value="Unassembled WGS sequence"/>
</dbReference>
<reference evidence="2 3" key="1">
    <citation type="submission" date="2023-07" db="EMBL/GenBank/DDBJ databases">
        <title>Genomic Encyclopedia of Type Strains, Phase IV (KMG-IV): sequencing the most valuable type-strain genomes for metagenomic binning, comparative biology and taxonomic classification.</title>
        <authorList>
            <person name="Goeker M."/>
        </authorList>
    </citation>
    <scope>NUCLEOTIDE SEQUENCE [LARGE SCALE GENOMIC DNA]</scope>
    <source>
        <strain evidence="2 3">DSM 20694</strain>
    </source>
</reference>
<feature type="domain" description="PTS EIIA type-2" evidence="1">
    <location>
        <begin position="7"/>
        <end position="158"/>
    </location>
</feature>
<comment type="caution">
    <text evidence="2">The sequence shown here is derived from an EMBL/GenBank/DDBJ whole genome shotgun (WGS) entry which is preliminary data.</text>
</comment>
<evidence type="ECO:0000313" key="2">
    <source>
        <dbReference type="EMBL" id="MDQ0148787.1"/>
    </source>
</evidence>
<dbReference type="PROSITE" id="PS51094">
    <property type="entry name" value="PTS_EIIA_TYPE_2"/>
    <property type="match status" value="1"/>
</dbReference>
<keyword evidence="3" id="KW-1185">Reference proteome</keyword>
<organism evidence="2 3">
    <name type="scientific">Eubacterium multiforme</name>
    <dbReference type="NCBI Taxonomy" id="83339"/>
    <lineage>
        <taxon>Bacteria</taxon>
        <taxon>Bacillati</taxon>
        <taxon>Bacillota</taxon>
        <taxon>Clostridia</taxon>
        <taxon>Eubacteriales</taxon>
        <taxon>Eubacteriaceae</taxon>
        <taxon>Eubacterium</taxon>
    </lineage>
</organism>
<dbReference type="Gene3D" id="3.40.930.10">
    <property type="entry name" value="Mannitol-specific EII, Chain A"/>
    <property type="match status" value="1"/>
</dbReference>
<dbReference type="InterPro" id="IPR002178">
    <property type="entry name" value="PTS_EIIA_type-2_dom"/>
</dbReference>
<dbReference type="SUPFAM" id="SSF55804">
    <property type="entry name" value="Phoshotransferase/anion transport protein"/>
    <property type="match status" value="1"/>
</dbReference>
<sequence length="158" mass="18155">MNKDKILNLFEPDLIFIEDFNESNEAFEKIADKLFKKGLVKEDYIEALKKREEEFPTGIDLSVIDNKMPNVAIPHTESGYCNVTKVVVVKLNNELSFKNMMDPSKELKVKYLFMILNEAGGEQANILASLMQFVTNKENIDKLEKANTTDEIYKIVNQ</sequence>
<evidence type="ECO:0000313" key="3">
    <source>
        <dbReference type="Proteomes" id="UP001228504"/>
    </source>
</evidence>
<dbReference type="InterPro" id="IPR051541">
    <property type="entry name" value="PTS_SugarTrans_NitroReg"/>
</dbReference>
<accession>A0ABT9UR43</accession>